<dbReference type="RefSeq" id="WP_020837683.1">
    <property type="nucleotide sequence ID" value="NZ_AP023389.1"/>
</dbReference>
<dbReference type="AlphaFoldDB" id="A0A5S4TH99"/>
<proteinExistence type="predicted"/>
<dbReference type="EMBL" id="SJLI01000001">
    <property type="protein sequence ID" value="TYK95908.1"/>
    <property type="molecule type" value="Genomic_DNA"/>
</dbReference>
<evidence type="ECO:0000313" key="2">
    <source>
        <dbReference type="EMBL" id="TNY45956.1"/>
    </source>
</evidence>
<keyword evidence="1" id="KW-0472">Membrane</keyword>
<dbReference type="Pfam" id="PF13955">
    <property type="entry name" value="Fst_toxin"/>
    <property type="match status" value="1"/>
</dbReference>
<protein>
    <submittedName>
        <fullName evidence="3">Type I toxin-antitoxin system Fst family toxin</fullName>
    </submittedName>
</protein>
<dbReference type="EMBL" id="VCID01000545">
    <property type="protein sequence ID" value="TNY45956.1"/>
    <property type="molecule type" value="Genomic_DNA"/>
</dbReference>
<reference evidence="3 5" key="1">
    <citation type="submission" date="2019-02" db="EMBL/GenBank/DDBJ databases">
        <title>Novel genomic isolates of S. pyogenes and S. dysgalactiae subsp. equisimilis associated to necrotising fasciitis (NSTI).</title>
        <authorList>
            <person name="Barrantes I."/>
        </authorList>
    </citation>
    <scope>NUCLEOTIDE SEQUENCE [LARGE SCALE GENOMIC DNA]</scope>
    <source>
        <strain evidence="3 5">SPY5003</strain>
    </source>
</reference>
<dbReference type="Proteomes" id="UP000316580">
    <property type="component" value="Unassembled WGS sequence"/>
</dbReference>
<reference evidence="2 4" key="2">
    <citation type="submission" date="2019-05" db="EMBL/GenBank/DDBJ databases">
        <title>Novel genomic isolates of S.pyogenes and S.dysgalactiae subsp. equisimilis associated to necrotising fasciitis (NSTI).</title>
        <authorList>
            <person name="Barrantes I."/>
        </authorList>
    </citation>
    <scope>NUCLEOTIDE SEQUENCE [LARGE SCALE GENOMIC DNA]</scope>
    <source>
        <strain evidence="2 4">SPY6028</strain>
    </source>
</reference>
<organism evidence="3 5">
    <name type="scientific">Streptococcus pyogenes</name>
    <dbReference type="NCBI Taxonomy" id="1314"/>
    <lineage>
        <taxon>Bacteria</taxon>
        <taxon>Bacillati</taxon>
        <taxon>Bacillota</taxon>
        <taxon>Bacilli</taxon>
        <taxon>Lactobacillales</taxon>
        <taxon>Streptococcaceae</taxon>
        <taxon>Streptococcus</taxon>
    </lineage>
</organism>
<evidence type="ECO:0000256" key="1">
    <source>
        <dbReference type="SAM" id="Phobius"/>
    </source>
</evidence>
<evidence type="ECO:0000313" key="4">
    <source>
        <dbReference type="Proteomes" id="UP000316580"/>
    </source>
</evidence>
<gene>
    <name evidence="3" type="ORF">E0F67_02305</name>
    <name evidence="2" type="ORF">FGO82_12135</name>
</gene>
<dbReference type="Proteomes" id="UP000325300">
    <property type="component" value="Unassembled WGS sequence"/>
</dbReference>
<feature type="transmembrane region" description="Helical" evidence="1">
    <location>
        <begin position="6"/>
        <end position="26"/>
    </location>
</feature>
<name>A0A5S4TH99_STRPY</name>
<keyword evidence="1" id="KW-1133">Transmembrane helix</keyword>
<evidence type="ECO:0000313" key="5">
    <source>
        <dbReference type="Proteomes" id="UP000325300"/>
    </source>
</evidence>
<accession>A0A5S4TH99</accession>
<comment type="caution">
    <text evidence="3">The sequence shown here is derived from an EMBL/GenBank/DDBJ whole genome shotgun (WGS) entry which is preliminary data.</text>
</comment>
<sequence length="31" mass="3460">MCETIFTTIIAPLLVGIILLLIQKWLDDSAD</sequence>
<evidence type="ECO:0000313" key="3">
    <source>
        <dbReference type="EMBL" id="TYK95908.1"/>
    </source>
</evidence>
<dbReference type="NCBIfam" id="NF033608">
    <property type="entry name" value="type_I_tox_Fst"/>
    <property type="match status" value="1"/>
</dbReference>
<dbReference type="InterPro" id="IPR025882">
    <property type="entry name" value="Toxin_Fst"/>
</dbReference>
<keyword evidence="1" id="KW-0812">Transmembrane</keyword>